<evidence type="ECO:0000259" key="1">
    <source>
        <dbReference type="Pfam" id="PF13860"/>
    </source>
</evidence>
<dbReference type="PANTHER" id="PTHR35340">
    <property type="entry name" value="PQQ ENZYME REPEAT PROTEIN-RELATED"/>
    <property type="match status" value="1"/>
</dbReference>
<gene>
    <name evidence="2" type="ORF">METZ01_LOCUS124008</name>
</gene>
<dbReference type="InterPro" id="IPR026444">
    <property type="entry name" value="Secre_tail"/>
</dbReference>
<organism evidence="2">
    <name type="scientific">marine metagenome</name>
    <dbReference type="NCBI Taxonomy" id="408172"/>
    <lineage>
        <taxon>unclassified sequences</taxon>
        <taxon>metagenomes</taxon>
        <taxon>ecological metagenomes</taxon>
    </lineage>
</organism>
<proteinExistence type="predicted"/>
<dbReference type="SUPFAM" id="SSF101898">
    <property type="entry name" value="NHL repeat"/>
    <property type="match status" value="1"/>
</dbReference>
<dbReference type="Pfam" id="PF13860">
    <property type="entry name" value="FlgD_ig"/>
    <property type="match status" value="1"/>
</dbReference>
<dbReference type="NCBIfam" id="TIGR04183">
    <property type="entry name" value="Por_Secre_tail"/>
    <property type="match status" value="1"/>
</dbReference>
<dbReference type="Gene3D" id="2.60.40.4070">
    <property type="match status" value="1"/>
</dbReference>
<feature type="domain" description="FlgD/Vpr Ig-like" evidence="1">
    <location>
        <begin position="503"/>
        <end position="553"/>
    </location>
</feature>
<protein>
    <recommendedName>
        <fullName evidence="1">FlgD/Vpr Ig-like domain-containing protein</fullName>
    </recommendedName>
</protein>
<dbReference type="InterPro" id="IPR053143">
    <property type="entry name" value="Arylsulfate_ST"/>
</dbReference>
<dbReference type="InterPro" id="IPR010262">
    <property type="entry name" value="Arylsulfotransferase_bact"/>
</dbReference>
<dbReference type="AlphaFoldDB" id="A0A381Y2B5"/>
<reference evidence="2" key="1">
    <citation type="submission" date="2018-05" db="EMBL/GenBank/DDBJ databases">
        <authorList>
            <person name="Lanie J.A."/>
            <person name="Ng W.-L."/>
            <person name="Kazmierczak K.M."/>
            <person name="Andrzejewski T.M."/>
            <person name="Davidsen T.M."/>
            <person name="Wayne K.J."/>
            <person name="Tettelin H."/>
            <person name="Glass J.I."/>
            <person name="Rusch D."/>
            <person name="Podicherti R."/>
            <person name="Tsui H.-C.T."/>
            <person name="Winkler M.E."/>
        </authorList>
    </citation>
    <scope>NUCLEOTIDE SEQUENCE</scope>
</reference>
<accession>A0A381Y2B5</accession>
<dbReference type="GO" id="GO:0004062">
    <property type="term" value="F:aryl sulfotransferase activity"/>
    <property type="evidence" value="ECO:0007669"/>
    <property type="project" value="InterPro"/>
</dbReference>
<dbReference type="EMBL" id="UINC01017231">
    <property type="protein sequence ID" value="SVA71154.1"/>
    <property type="molecule type" value="Genomic_DNA"/>
</dbReference>
<dbReference type="InterPro" id="IPR025965">
    <property type="entry name" value="FlgD/Vpr_Ig-like"/>
</dbReference>
<name>A0A381Y2B5_9ZZZZ</name>
<dbReference type="PANTHER" id="PTHR35340:SF5">
    <property type="entry name" value="ASST-DOMAIN-CONTAINING PROTEIN"/>
    <property type="match status" value="1"/>
</dbReference>
<evidence type="ECO:0000313" key="2">
    <source>
        <dbReference type="EMBL" id="SVA71154.1"/>
    </source>
</evidence>
<dbReference type="Pfam" id="PF05935">
    <property type="entry name" value="Arylsulfotrans"/>
    <property type="match status" value="1"/>
</dbReference>
<sequence>MNIHKIIYFLAIVGALIGQGQEQTVGLFLNTTAAAPGYTLFAPMSYNVTYLIDNNGELVQSWPSEYGPGLSVYILENGDLLRTRRLQGQFFQTGGRGGGVEIIDWDGNLIWEFDYFSNQFWQHHDIESLPNGNILLIAWEHKTDAEAIANGRNPILLGGSSQPFGFWPDHIIEVDPDSNSVVWEWHVWDHIIQDNDSSKANYGVVSDHPELVNINYPIGPNTDGGDWLHINAVDYNAELDQIMLSVHHFGEIWIIDHSTTTAEAASHSGGNSGKGGDLLYRWGNPQAYIGGNSNERIFFGQHDARWIENGSIIMVFNNGSGRPGGSYTSVDVFTQPISENNLYPLDSNGVYGPDSLSWQYTATPQGDFFASNISGAHRLGNGNTLICDGPQGHYFEIDSAGSLVWDYVNPVINTGPLYQGEEIPVQGGPQGSSINRTFRVHRYPIDYLGFSGHNLEPTGPIELYMNTHDLTYLPDKHSLHQNYPNPFNPETIIPYDLPENIFVNITIYDLLGRQVKTLVNQVQNTGFNSIQWNATNDYGEPVSAGIYLYQIQAGTFYQTRKMALLR</sequence>